<comment type="caution">
    <text evidence="1">The sequence shown here is derived from an EMBL/GenBank/DDBJ whole genome shotgun (WGS) entry which is preliminary data.</text>
</comment>
<gene>
    <name evidence="1" type="ORF">BD626DRAFT_636267</name>
</gene>
<protein>
    <submittedName>
        <fullName evidence="1">Uncharacterized protein</fullName>
    </submittedName>
</protein>
<reference evidence="1 2" key="1">
    <citation type="journal article" date="2019" name="New Phytol.">
        <title>Comparative genomics reveals unique wood-decay strategies and fruiting body development in the Schizophyllaceae.</title>
        <authorList>
            <person name="Almasi E."/>
            <person name="Sahu N."/>
            <person name="Krizsan K."/>
            <person name="Balint B."/>
            <person name="Kovacs G.M."/>
            <person name="Kiss B."/>
            <person name="Cseklye J."/>
            <person name="Drula E."/>
            <person name="Henrissat B."/>
            <person name="Nagy I."/>
            <person name="Chovatia M."/>
            <person name="Adam C."/>
            <person name="LaButti K."/>
            <person name="Lipzen A."/>
            <person name="Riley R."/>
            <person name="Grigoriev I.V."/>
            <person name="Nagy L.G."/>
        </authorList>
    </citation>
    <scope>NUCLEOTIDE SEQUENCE [LARGE SCALE GENOMIC DNA]</scope>
    <source>
        <strain evidence="1 2">NL-1724</strain>
    </source>
</reference>
<organism evidence="1 2">
    <name type="scientific">Schizophyllum amplum</name>
    <dbReference type="NCBI Taxonomy" id="97359"/>
    <lineage>
        <taxon>Eukaryota</taxon>
        <taxon>Fungi</taxon>
        <taxon>Dikarya</taxon>
        <taxon>Basidiomycota</taxon>
        <taxon>Agaricomycotina</taxon>
        <taxon>Agaricomycetes</taxon>
        <taxon>Agaricomycetidae</taxon>
        <taxon>Agaricales</taxon>
        <taxon>Schizophyllaceae</taxon>
        <taxon>Schizophyllum</taxon>
    </lineage>
</organism>
<evidence type="ECO:0000313" key="1">
    <source>
        <dbReference type="EMBL" id="TRM55877.1"/>
    </source>
</evidence>
<keyword evidence="2" id="KW-1185">Reference proteome</keyword>
<dbReference type="Proteomes" id="UP000320762">
    <property type="component" value="Unassembled WGS sequence"/>
</dbReference>
<name>A0A550BTK9_9AGAR</name>
<accession>A0A550BTK9</accession>
<dbReference type="EMBL" id="VDMD01000089">
    <property type="protein sequence ID" value="TRM55877.1"/>
    <property type="molecule type" value="Genomic_DNA"/>
</dbReference>
<dbReference type="AlphaFoldDB" id="A0A550BTK9"/>
<sequence>MFAVVLSAAPPRSVGPAAYMKVDEQPTDDAVTGVPLAGHTRCHVHAAPPSHERNESAYIQVLGGLPHTEGTRTTPSGCAILDWQASARSWQRVIRVHAHAPTAYIERRCACTLVQVGMPHAAENLHGAALRLPCYIRAGEHSELGGIGGRPWLWAPSEPDDVARHSHIIDRWIAPGIVGSFWVGHFSLGLILCARRCSRPPSLLAYPVRSI</sequence>
<proteinExistence type="predicted"/>
<evidence type="ECO:0000313" key="2">
    <source>
        <dbReference type="Proteomes" id="UP000320762"/>
    </source>
</evidence>